<dbReference type="AlphaFoldDB" id="A0AA36JHV9"/>
<dbReference type="EMBL" id="CAUJNA010003578">
    <property type="protein sequence ID" value="CAJ1405298.1"/>
    <property type="molecule type" value="Genomic_DNA"/>
</dbReference>
<dbReference type="Proteomes" id="UP001178507">
    <property type="component" value="Unassembled WGS sequence"/>
</dbReference>
<evidence type="ECO:0000313" key="2">
    <source>
        <dbReference type="Proteomes" id="UP001178507"/>
    </source>
</evidence>
<comment type="caution">
    <text evidence="1">The sequence shown here is derived from an EMBL/GenBank/DDBJ whole genome shotgun (WGS) entry which is preliminary data.</text>
</comment>
<keyword evidence="2" id="KW-1185">Reference proteome</keyword>
<sequence>MQLEANLVPGDAAAFGPRPRLRQGVLEDLQLHGRAHGVRRPVYILPPCPQSAQMGGNPHEDWALRLSRAWTGGDSVLSMAEHREVQELINWSWIKGVNFECILGIIALRLLSFGYSDPLQFNANDPDFGVLDFLDTFNAHSGALDLLTSSWAALLAGGWPVFKELHLVGKKLMDVMDDRPMKYPGLQTRPNECDELDSEEDLNYRDALVHGLASGEMPVLGIHLLAIRRSGGCPAGNAVALLAVALDLINRGTYQGSLKDSSNMVYALIVTAQDTISSWVTTKSNWSPFFDLLTTRWPLWEMLSRLACVDSTRPCVTRSALQCYDFLQRQHVPCPHQPPELRSIFVGCGEHDICTWPVMGSEDPTSWCVAHERRVPDPRRPWLRELSHDLEERVCSQCGQDGVLRAIFRNVGFRDEGSQHPFYVEFGSRKPGMLNSAVLRELWEFCNWRGVLLDSQPGETPHGRDCPGVAMIATEPAPKAGEKRAEPEPFVTAENVVELFQKYEVPRDFDLLTIDTDYNDYWIWRALLTDGTFKPRVVAVDFNPDISLQEAKVVRYSPLAEWDGTVYTVGSLLAYSLLARAHGYSFAYALEMGSHAFFVRADLLHEDPKKRDFVDVLYDFIPGIPVNGDVDSKTGRKRNPGGAMAIGLFISIGQVSRGRPDGLAGPWKV</sequence>
<reference evidence="1" key="1">
    <citation type="submission" date="2023-08" db="EMBL/GenBank/DDBJ databases">
        <authorList>
            <person name="Chen Y."/>
            <person name="Shah S."/>
            <person name="Dougan E. K."/>
            <person name="Thang M."/>
            <person name="Chan C."/>
        </authorList>
    </citation>
    <scope>NUCLEOTIDE SEQUENCE</scope>
</reference>
<proteinExistence type="predicted"/>
<evidence type="ECO:0000313" key="1">
    <source>
        <dbReference type="EMBL" id="CAJ1405298.1"/>
    </source>
</evidence>
<accession>A0AA36JHV9</accession>
<name>A0AA36JHV9_9DINO</name>
<organism evidence="1 2">
    <name type="scientific">Effrenium voratum</name>
    <dbReference type="NCBI Taxonomy" id="2562239"/>
    <lineage>
        <taxon>Eukaryota</taxon>
        <taxon>Sar</taxon>
        <taxon>Alveolata</taxon>
        <taxon>Dinophyceae</taxon>
        <taxon>Suessiales</taxon>
        <taxon>Symbiodiniaceae</taxon>
        <taxon>Effrenium</taxon>
    </lineage>
</organism>
<gene>
    <name evidence="1" type="ORF">EVOR1521_LOCUS27544</name>
</gene>
<protein>
    <submittedName>
        <fullName evidence="1">Uncharacterized protein</fullName>
    </submittedName>
</protein>